<dbReference type="InterPro" id="IPR032710">
    <property type="entry name" value="NTF2-like_dom_sf"/>
</dbReference>
<dbReference type="PANTHER" id="PTHR41534:SF2">
    <property type="entry name" value="3-PHENYLPROPIONATE_CINNAMIC ACID DIOXYGENASE SUBUNIT BETA"/>
    <property type="match status" value="1"/>
</dbReference>
<dbReference type="EMBL" id="BAAAOR010000041">
    <property type="protein sequence ID" value="GAA1545358.1"/>
    <property type="molecule type" value="Genomic_DNA"/>
</dbReference>
<dbReference type="InterPro" id="IPR000391">
    <property type="entry name" value="Rng_hydr_dOase-bsu"/>
</dbReference>
<dbReference type="Pfam" id="PF00866">
    <property type="entry name" value="Ring_hydroxyl_B"/>
    <property type="match status" value="1"/>
</dbReference>
<protein>
    <submittedName>
        <fullName evidence="3">Aromatic-ring-hydroxylating dioxygenase subunit beta</fullName>
    </submittedName>
</protein>
<dbReference type="RefSeq" id="WP_219996066.1">
    <property type="nucleotide sequence ID" value="NZ_BAAAOR010000041.1"/>
</dbReference>
<reference evidence="3 4" key="1">
    <citation type="journal article" date="2019" name="Int. J. Syst. Evol. Microbiol.">
        <title>The Global Catalogue of Microorganisms (GCM) 10K type strain sequencing project: providing services to taxonomists for standard genome sequencing and annotation.</title>
        <authorList>
            <consortium name="The Broad Institute Genomics Platform"/>
            <consortium name="The Broad Institute Genome Sequencing Center for Infectious Disease"/>
            <person name="Wu L."/>
            <person name="Ma J."/>
        </authorList>
    </citation>
    <scope>NUCLEOTIDE SEQUENCE [LARGE SCALE GENOMIC DNA]</scope>
    <source>
        <strain evidence="3 4">JCM 14942</strain>
    </source>
</reference>
<keyword evidence="3" id="KW-0223">Dioxygenase</keyword>
<organism evidence="3 4">
    <name type="scientific">Nocardioides humi</name>
    <dbReference type="NCBI Taxonomy" id="449461"/>
    <lineage>
        <taxon>Bacteria</taxon>
        <taxon>Bacillati</taxon>
        <taxon>Actinomycetota</taxon>
        <taxon>Actinomycetes</taxon>
        <taxon>Propionibacteriales</taxon>
        <taxon>Nocardioidaceae</taxon>
        <taxon>Nocardioides</taxon>
    </lineage>
</organism>
<dbReference type="Proteomes" id="UP001500842">
    <property type="component" value="Unassembled WGS sequence"/>
</dbReference>
<accession>A0ABN2BQZ7</accession>
<evidence type="ECO:0000313" key="3">
    <source>
        <dbReference type="EMBL" id="GAA1545358.1"/>
    </source>
</evidence>
<dbReference type="GO" id="GO:0051213">
    <property type="term" value="F:dioxygenase activity"/>
    <property type="evidence" value="ECO:0007669"/>
    <property type="project" value="UniProtKB-KW"/>
</dbReference>
<dbReference type="SUPFAM" id="SSF54427">
    <property type="entry name" value="NTF2-like"/>
    <property type="match status" value="1"/>
</dbReference>
<keyword evidence="2" id="KW-0560">Oxidoreductase</keyword>
<sequence length="167" mass="19331">MSGPTPGASGRELRAEMEEFLFHEADLLDRWQLMEWLELFTLDCRYVVPSTDRPDGDPTRDLVLVHDDRFMLEQRATSLLTRSAHAEYPHSRTRRLVGNVRVVERPGELDVRANFILTRSRSGVVDTYVGRYEHRLVREGAELRFRERRAILDLDALSPQGKLSVIL</sequence>
<gene>
    <name evidence="3" type="ORF">GCM10009788_54700</name>
</gene>
<evidence type="ECO:0000256" key="2">
    <source>
        <dbReference type="ARBA" id="ARBA00023002"/>
    </source>
</evidence>
<dbReference type="CDD" id="cd00667">
    <property type="entry name" value="ring_hydroxylating_dioxygenases_beta"/>
    <property type="match status" value="1"/>
</dbReference>
<comment type="similarity">
    <text evidence="1">Belongs to the bacterial ring-hydroxylating dioxygenase beta subunit family.</text>
</comment>
<name>A0ABN2BQZ7_9ACTN</name>
<dbReference type="Gene3D" id="3.10.450.50">
    <property type="match status" value="1"/>
</dbReference>
<evidence type="ECO:0000256" key="1">
    <source>
        <dbReference type="ARBA" id="ARBA00009570"/>
    </source>
</evidence>
<keyword evidence="4" id="KW-1185">Reference proteome</keyword>
<comment type="caution">
    <text evidence="3">The sequence shown here is derived from an EMBL/GenBank/DDBJ whole genome shotgun (WGS) entry which is preliminary data.</text>
</comment>
<evidence type="ECO:0000313" key="4">
    <source>
        <dbReference type="Proteomes" id="UP001500842"/>
    </source>
</evidence>
<dbReference type="PANTHER" id="PTHR41534">
    <property type="entry name" value="BLR3401 PROTEIN"/>
    <property type="match status" value="1"/>
</dbReference>
<proteinExistence type="inferred from homology"/>